<comment type="function">
    <text evidence="6">Binds covalently through a thioester bond to the pathogen surface resulting in pathogen clearance.</text>
</comment>
<dbReference type="SMART" id="SM01359">
    <property type="entry name" value="A2M_N_2"/>
    <property type="match status" value="1"/>
</dbReference>
<evidence type="ECO:0000256" key="7">
    <source>
        <dbReference type="ARBA" id="ARBA00063781"/>
    </source>
</evidence>
<dbReference type="Gene3D" id="2.60.40.10">
    <property type="entry name" value="Immunoglobulins"/>
    <property type="match status" value="1"/>
</dbReference>
<protein>
    <recommendedName>
        <fullName evidence="8">TEP1-F</fullName>
    </recommendedName>
</protein>
<evidence type="ECO:0000256" key="4">
    <source>
        <dbReference type="ARBA" id="ARBA00023157"/>
    </source>
</evidence>
<organism evidence="14 15">
    <name type="scientific">Chironomus riparius</name>
    <dbReference type="NCBI Taxonomy" id="315576"/>
    <lineage>
        <taxon>Eukaryota</taxon>
        <taxon>Metazoa</taxon>
        <taxon>Ecdysozoa</taxon>
        <taxon>Arthropoda</taxon>
        <taxon>Hexapoda</taxon>
        <taxon>Insecta</taxon>
        <taxon>Pterygota</taxon>
        <taxon>Neoptera</taxon>
        <taxon>Endopterygota</taxon>
        <taxon>Diptera</taxon>
        <taxon>Nematocera</taxon>
        <taxon>Chironomoidea</taxon>
        <taxon>Chironomidae</taxon>
        <taxon>Chironominae</taxon>
        <taxon>Chironomus</taxon>
    </lineage>
</organism>
<dbReference type="Gene3D" id="2.20.130.20">
    <property type="match status" value="1"/>
</dbReference>
<dbReference type="GO" id="GO:0004866">
    <property type="term" value="F:endopeptidase inhibitor activity"/>
    <property type="evidence" value="ECO:0007669"/>
    <property type="project" value="InterPro"/>
</dbReference>
<dbReference type="InterPro" id="IPR008930">
    <property type="entry name" value="Terpenoid_cyclase/PrenylTrfase"/>
</dbReference>
<dbReference type="InterPro" id="IPR013783">
    <property type="entry name" value="Ig-like_fold"/>
</dbReference>
<dbReference type="InterPro" id="IPR036595">
    <property type="entry name" value="A-macroglobulin_rcpt-bd_sf"/>
</dbReference>
<evidence type="ECO:0000259" key="11">
    <source>
        <dbReference type="SMART" id="SM01359"/>
    </source>
</evidence>
<keyword evidence="4" id="KW-1015">Disulfide bond</keyword>
<reference evidence="14" key="1">
    <citation type="submission" date="2022-01" db="EMBL/GenBank/DDBJ databases">
        <authorList>
            <person name="King R."/>
        </authorList>
    </citation>
    <scope>NUCLEOTIDE SEQUENCE</scope>
</reference>
<evidence type="ECO:0000313" key="14">
    <source>
        <dbReference type="EMBL" id="CAG9810188.1"/>
    </source>
</evidence>
<keyword evidence="3" id="KW-0882">Thioester bond</keyword>
<dbReference type="Pfam" id="PF07677">
    <property type="entry name" value="A2M_recep"/>
    <property type="match status" value="1"/>
</dbReference>
<dbReference type="GO" id="GO:0005615">
    <property type="term" value="C:extracellular space"/>
    <property type="evidence" value="ECO:0007669"/>
    <property type="project" value="InterPro"/>
</dbReference>
<dbReference type="GO" id="GO:0002376">
    <property type="term" value="P:immune system process"/>
    <property type="evidence" value="ECO:0007669"/>
    <property type="project" value="UniProtKB-KW"/>
</dbReference>
<dbReference type="InterPro" id="IPR041555">
    <property type="entry name" value="MG3"/>
</dbReference>
<evidence type="ECO:0000256" key="8">
    <source>
        <dbReference type="ARBA" id="ARBA00078071"/>
    </source>
</evidence>
<dbReference type="Gene3D" id="1.50.10.20">
    <property type="match status" value="1"/>
</dbReference>
<dbReference type="Proteomes" id="UP001153620">
    <property type="component" value="Chromosome 4"/>
</dbReference>
<reference evidence="14" key="2">
    <citation type="submission" date="2022-10" db="EMBL/GenBank/DDBJ databases">
        <authorList>
            <consortium name="ENA_rothamsted_submissions"/>
            <consortium name="culmorum"/>
            <person name="King R."/>
        </authorList>
    </citation>
    <scope>NUCLEOTIDE SEQUENCE</scope>
</reference>
<evidence type="ECO:0000259" key="13">
    <source>
        <dbReference type="SMART" id="SM01361"/>
    </source>
</evidence>
<evidence type="ECO:0000256" key="1">
    <source>
        <dbReference type="ARBA" id="ARBA00022729"/>
    </source>
</evidence>
<feature type="region of interest" description="Disordered" evidence="9">
    <location>
        <begin position="628"/>
        <end position="654"/>
    </location>
</feature>
<dbReference type="Pfam" id="PF00207">
    <property type="entry name" value="A2M"/>
    <property type="match status" value="1"/>
</dbReference>
<feature type="domain" description="Alpha-2-macroglobulin bait region" evidence="11">
    <location>
        <begin position="441"/>
        <end position="576"/>
    </location>
</feature>
<dbReference type="Pfam" id="PF07703">
    <property type="entry name" value="A2M_BRD"/>
    <property type="match status" value="1"/>
</dbReference>
<evidence type="ECO:0000256" key="6">
    <source>
        <dbReference type="ARBA" id="ARBA00057615"/>
    </source>
</evidence>
<evidence type="ECO:0000256" key="2">
    <source>
        <dbReference type="ARBA" id="ARBA00022859"/>
    </source>
</evidence>
<name>A0A9N9WXR3_9DIPT</name>
<evidence type="ECO:0000256" key="10">
    <source>
        <dbReference type="SAM" id="SignalP"/>
    </source>
</evidence>
<sequence length="1393" mass="159005">MLKFFIIFAVFMAVKLPHVNSEFVTLWTPKFVQEDAIYRLFVLPTDLSENTEVAVQFRKTSAAYTMANKKIGAIEYGSKQRNFGDIKSYDLTMTLLRNVSTGSGTEMHCSTKTISVDTKTGAFYNFIQTDKPIYKPGDEVQFRVLTVDKDLLPYHRNSINVTITDPAGRVIYNFQNQAGKFMGVFDDKFTLSTETTLGDWMITVIVDKKDNMAVSKIFAVQKYTLPLFDPQIDLPEVHVIKDADMLFSVYAKYSFGEYVKGTAEVFIRRAADKYVFYKETFNNVYEPKVITKNLKSIGVQTLDIVQLEVFVIFTEPTSGMHFNKTVPFFAHSDDKHKLVPVHTEKFLPGFPFTVKVFIYDWKNVQMMSNFEQIELTYYYEFANGTTGNTMYLGTLENGVYLNEFEVPLEYIALTVDVKFTNSDTYNKKIEKGTVEVGMKSLIVSHKPTNPNLYDTIKIFITSDQPLNVIIYAIVTRYGNTDSKQVDCKGQLLCDFELDIAEEMMPHSTIMVYDVKDQQTIYQGQTEIETDNLGRNHLTVELPKTKAKTKEEINIKFSTKAKSTVYMLAFDKRLTFLRDGNDIVKDDIMTSVADYDGENKILVDDMAKWTVCTPEEVERVASGRTYVVNQGGTDTVYPEEPDDPSTASDNSVNPDFPPTKDGLLREYFPETWIFETIEVGKQSTFEKAYTTPDSMTTWLISAFSVHKDHGIALSPRQDLIVMEEFFLEMNLPYSIRYTEVLKLDVLIFNYVDTKETITVDLKLNNLNDGMEFQFVDYSSDCTASYHDGTEATAKSSVEANGVSTVHFYIRSHPLNNEFDEMKQKLMTLDIEATAKSTDGRTYRDHVQKKLIVDPVGIKVYMVMSDFFKLDGETTNPNIQTANFSQDLSNIDVVVTGDFLTDSMDIENEIAIVPSDCLEQSSIKFKRNIDTFHYLDVKGKNPSKSHFTEQYQAVLARLKKGYSYGDTASFRANLANMFATGMSVGAVPLDKKVLFEQLDIVRDKQESNGTFTHANFDFYYGFPYDQRNPNFVFTEQYIAAAYCIIPVIRYKNFMDGRYDNLVNKAFKYLDDDSNRLQVMRHGLSVASYVYALNNQPEKAKNLLKVIEQAYIHYEDNKKCYKIVEDDPDCDIRHTSYVALTYLKLNDLISAEPIVYYLMDIKEYSYYWTETRYLSIITEPIAEMGVQLNVADTNLGITIKDEKNFRQDFTITDGNSALPQSVEMPSGSAQVSSVVSGKGYCTVTSIFERLVRVPVIDNTFSLTVTTRTDSGSGMINIMKTVQVCAKYNKQTGMKPVLVNVLYEVEMPSGYIFIEHKEIRDSQESRDKIKEVVARRQNTVVNLYYEDFQNGINYCVDLKATQKYSVNEAVNAGVKVYDYNNKENVAVQFYKFSSNGC</sequence>
<keyword evidence="15" id="KW-1185">Reference proteome</keyword>
<dbReference type="EMBL" id="OU895880">
    <property type="protein sequence ID" value="CAG9810188.1"/>
    <property type="molecule type" value="Genomic_DNA"/>
</dbReference>
<gene>
    <name evidence="14" type="ORF">CHIRRI_LOCUS13005</name>
</gene>
<dbReference type="Gene3D" id="2.60.40.1940">
    <property type="match status" value="1"/>
</dbReference>
<dbReference type="SMART" id="SM01361">
    <property type="entry name" value="A2M_recep"/>
    <property type="match status" value="1"/>
</dbReference>
<dbReference type="InterPro" id="IPR009048">
    <property type="entry name" value="A-macroglobulin_rcpt-bd"/>
</dbReference>
<dbReference type="InterPro" id="IPR050473">
    <property type="entry name" value="A2M/Complement_sys"/>
</dbReference>
<dbReference type="PANTHER" id="PTHR11412:SF136">
    <property type="entry name" value="CD109 ANTIGEN"/>
    <property type="match status" value="1"/>
</dbReference>
<evidence type="ECO:0000256" key="9">
    <source>
        <dbReference type="SAM" id="MobiDB-lite"/>
    </source>
</evidence>
<dbReference type="PANTHER" id="PTHR11412">
    <property type="entry name" value="MACROGLOBULIN / COMPLEMENT"/>
    <property type="match status" value="1"/>
</dbReference>
<evidence type="ECO:0000256" key="5">
    <source>
        <dbReference type="ARBA" id="ARBA00023180"/>
    </source>
</evidence>
<evidence type="ECO:0000256" key="3">
    <source>
        <dbReference type="ARBA" id="ARBA00022966"/>
    </source>
</evidence>
<proteinExistence type="predicted"/>
<dbReference type="Gene3D" id="2.60.120.1540">
    <property type="match status" value="1"/>
</dbReference>
<keyword evidence="1 10" id="KW-0732">Signal</keyword>
<dbReference type="InterPro" id="IPR011626">
    <property type="entry name" value="Alpha-macroglobulin_TED"/>
</dbReference>
<dbReference type="InterPro" id="IPR011625">
    <property type="entry name" value="A2M_N_BRD"/>
</dbReference>
<dbReference type="SMART" id="SM01360">
    <property type="entry name" value="A2M"/>
    <property type="match status" value="1"/>
</dbReference>
<dbReference type="Gene3D" id="2.60.40.690">
    <property type="entry name" value="Alpha-macroglobulin, receptor-binding domain"/>
    <property type="match status" value="1"/>
</dbReference>
<evidence type="ECO:0000313" key="15">
    <source>
        <dbReference type="Proteomes" id="UP001153620"/>
    </source>
</evidence>
<dbReference type="InterPro" id="IPR002890">
    <property type="entry name" value="MG2"/>
</dbReference>
<dbReference type="Pfam" id="PF07678">
    <property type="entry name" value="TED_complement"/>
    <property type="match status" value="1"/>
</dbReference>
<comment type="subunit">
    <text evidence="7">Heterodimer of a TEP1-N chain and an TEP1-C chain non-covalently linked. Forms a complex composed of TEP1-N and TEP1-C heterodimer, LRIM1 and APL1C; the interaction stabilizes TEP1-N and TEP1-C heterodimer, prevents its binding to tissues while circulating in the hemolymph and protects the thioester bond from hydrolysis. Mature TEP1 and to a lesser extent full-length TEP1 interact with SPCLIP1; the interaction is induced by microbial infection.</text>
</comment>
<feature type="chain" id="PRO_5040488247" description="TEP1-F" evidence="10">
    <location>
        <begin position="22"/>
        <end position="1393"/>
    </location>
</feature>
<accession>A0A9N9WXR3</accession>
<feature type="signal peptide" evidence="10">
    <location>
        <begin position="1"/>
        <end position="21"/>
    </location>
</feature>
<dbReference type="Pfam" id="PF17791">
    <property type="entry name" value="MG3"/>
    <property type="match status" value="1"/>
</dbReference>
<dbReference type="InterPro" id="IPR001599">
    <property type="entry name" value="Macroglobln_a2"/>
</dbReference>
<keyword evidence="2" id="KW-0391">Immunity</keyword>
<feature type="domain" description="Alpha-2-macroglobulin" evidence="12">
    <location>
        <begin position="670"/>
        <end position="760"/>
    </location>
</feature>
<dbReference type="Pfam" id="PF01835">
    <property type="entry name" value="MG2"/>
    <property type="match status" value="1"/>
</dbReference>
<keyword evidence="5" id="KW-0325">Glycoprotein</keyword>
<dbReference type="SUPFAM" id="SSF49410">
    <property type="entry name" value="Alpha-macroglobulin receptor domain"/>
    <property type="match status" value="1"/>
</dbReference>
<dbReference type="SUPFAM" id="SSF48239">
    <property type="entry name" value="Terpenoid cyclases/Protein prenyltransferases"/>
    <property type="match status" value="1"/>
</dbReference>
<dbReference type="OrthoDB" id="9998011at2759"/>
<evidence type="ECO:0000259" key="12">
    <source>
        <dbReference type="SMART" id="SM01360"/>
    </source>
</evidence>
<dbReference type="Gene3D" id="2.60.40.1930">
    <property type="match status" value="2"/>
</dbReference>
<dbReference type="FunFam" id="2.60.40.1930:FF:000001">
    <property type="entry name" value="CD109 isoform 3"/>
    <property type="match status" value="1"/>
</dbReference>
<feature type="domain" description="Alpha-macroglobulin receptor-binding" evidence="13">
    <location>
        <begin position="1288"/>
        <end position="1386"/>
    </location>
</feature>